<name>A0A8D0GTR7_SPHPU</name>
<evidence type="ECO:0000256" key="6">
    <source>
        <dbReference type="ARBA" id="ARBA00023136"/>
    </source>
</evidence>
<feature type="transmembrane region" description="Helical" evidence="8">
    <location>
        <begin position="6"/>
        <end position="30"/>
    </location>
</feature>
<dbReference type="GO" id="GO:0005886">
    <property type="term" value="C:plasma membrane"/>
    <property type="evidence" value="ECO:0007669"/>
    <property type="project" value="UniProtKB-SubCell"/>
</dbReference>
<accession>A0A8D0GTR7</accession>
<dbReference type="GO" id="GO:0034632">
    <property type="term" value="F:retinol transmembrane transporter activity"/>
    <property type="evidence" value="ECO:0007669"/>
    <property type="project" value="InterPro"/>
</dbReference>
<keyword evidence="3" id="KW-1003">Cell membrane</keyword>
<dbReference type="PANTHER" id="PTHR21444:SF17">
    <property type="entry name" value="STIMULATED BY RETINOIC ACID GENE 6 PROTEIN-LIKE"/>
    <property type="match status" value="1"/>
</dbReference>
<evidence type="ECO:0000256" key="7">
    <source>
        <dbReference type="ARBA" id="ARBA00023170"/>
    </source>
</evidence>
<dbReference type="GO" id="GO:0038023">
    <property type="term" value="F:signaling receptor activity"/>
    <property type="evidence" value="ECO:0007669"/>
    <property type="project" value="InterPro"/>
</dbReference>
<sequence>SLFPPFFNVLISVVVTVNFSISSTNFFFFVHRPLDFVGTFSNRWSFGFAFGATANKVMVLFSEDYLPLHVPQWAQAIVLLIGGIEVGLSYYPFFSCLSTSVCFGGSLTPSVFHRLFCALGNSVLLMQVVGEYEKIVFYWPSLLCLVFLMGRYVYMLVKALRLYLDPWSFPQEEMHFLEEHQAQHVQQLMRKPLKEQAKKSWLQRRVYEWDPHFRFPSRMIGTAVLALICLYIVSKGTAENFAPKEDGLRVIEQQSDTECNELKHLLCIKTIIKIVMKVNCRVKSFSYKNTLMPLSRKHMKRLWAGQKRFLPLESCQPSSSQSVAAIARYSGWQIAYLLWGYLIIHVVQCLFVTMIVYGFVLPIKHGHGLKMLKDLGIGILTAGIVIGLMMVQVVIAANFFLQPKISPEDKQKPLALNNRKAFHNFSYFLFFYNVVLGLGACLVRLFCSVILGAWLIARIDRTIMQKGYEVADLGFSTWVGMIFMDHYHTNPTLVCFCHILLTTERQQKRSNKYYCFSNPTEPRVSNRARTRWLLLYTLLNNSGLAALRKPKAESGSKDATQSYFA</sequence>
<keyword evidence="7" id="KW-0675">Receptor</keyword>
<feature type="transmembrane region" description="Helical" evidence="8">
    <location>
        <begin position="215"/>
        <end position="233"/>
    </location>
</feature>
<evidence type="ECO:0000256" key="8">
    <source>
        <dbReference type="SAM" id="Phobius"/>
    </source>
</evidence>
<dbReference type="InterPro" id="IPR026612">
    <property type="entry name" value="STRA6-like"/>
</dbReference>
<dbReference type="Ensembl" id="ENSSPUT00000011856.1">
    <property type="protein sequence ID" value="ENSSPUP00000011123.1"/>
    <property type="gene ID" value="ENSSPUG00000008480.1"/>
</dbReference>
<keyword evidence="6 8" id="KW-0472">Membrane</keyword>
<keyword evidence="4 8" id="KW-0812">Transmembrane</keyword>
<feature type="transmembrane region" description="Helical" evidence="8">
    <location>
        <begin position="375"/>
        <end position="401"/>
    </location>
</feature>
<dbReference type="PANTHER" id="PTHR21444">
    <property type="entry name" value="COILED-COIL DOMAIN-CONTAINING PROTEIN 180"/>
    <property type="match status" value="1"/>
</dbReference>
<feature type="transmembrane region" description="Helical" evidence="8">
    <location>
        <begin position="338"/>
        <end position="363"/>
    </location>
</feature>
<keyword evidence="10" id="KW-1185">Reference proteome</keyword>
<feature type="transmembrane region" description="Helical" evidence="8">
    <location>
        <begin position="73"/>
        <end position="91"/>
    </location>
</feature>
<evidence type="ECO:0000256" key="4">
    <source>
        <dbReference type="ARBA" id="ARBA00022692"/>
    </source>
</evidence>
<keyword evidence="2" id="KW-0813">Transport</keyword>
<feature type="transmembrane region" description="Helical" evidence="8">
    <location>
        <begin position="430"/>
        <end position="456"/>
    </location>
</feature>
<proteinExistence type="predicted"/>
<feature type="transmembrane region" description="Helical" evidence="8">
    <location>
        <begin position="135"/>
        <end position="154"/>
    </location>
</feature>
<dbReference type="AlphaFoldDB" id="A0A8D0GTR7"/>
<evidence type="ECO:0000256" key="3">
    <source>
        <dbReference type="ARBA" id="ARBA00022475"/>
    </source>
</evidence>
<comment type="subcellular location">
    <subcellularLocation>
        <location evidence="1">Cell membrane</location>
        <topology evidence="1">Multi-pass membrane protein</topology>
    </subcellularLocation>
</comment>
<dbReference type="GO" id="GO:0071939">
    <property type="term" value="P:vitamin A import into cell"/>
    <property type="evidence" value="ECO:0007669"/>
    <property type="project" value="TreeGrafter"/>
</dbReference>
<evidence type="ECO:0000313" key="9">
    <source>
        <dbReference type="Ensembl" id="ENSSPUP00000011123.1"/>
    </source>
</evidence>
<organism evidence="9 10">
    <name type="scientific">Sphenodon punctatus</name>
    <name type="common">Tuatara</name>
    <name type="synonym">Hatteria punctata</name>
    <dbReference type="NCBI Taxonomy" id="8508"/>
    <lineage>
        <taxon>Eukaryota</taxon>
        <taxon>Metazoa</taxon>
        <taxon>Chordata</taxon>
        <taxon>Craniata</taxon>
        <taxon>Vertebrata</taxon>
        <taxon>Euteleostomi</taxon>
        <taxon>Lepidosauria</taxon>
        <taxon>Sphenodontia</taxon>
        <taxon>Sphenodontidae</taxon>
        <taxon>Sphenodon</taxon>
    </lineage>
</organism>
<feature type="transmembrane region" description="Helical" evidence="8">
    <location>
        <begin position="42"/>
        <end position="61"/>
    </location>
</feature>
<protein>
    <submittedName>
        <fullName evidence="9">Uncharacterized protein</fullName>
    </submittedName>
</protein>
<keyword evidence="5 8" id="KW-1133">Transmembrane helix</keyword>
<dbReference type="Pfam" id="PF14752">
    <property type="entry name" value="RBP_receptor"/>
    <property type="match status" value="1"/>
</dbReference>
<evidence type="ECO:0000256" key="1">
    <source>
        <dbReference type="ARBA" id="ARBA00004651"/>
    </source>
</evidence>
<evidence type="ECO:0000256" key="5">
    <source>
        <dbReference type="ARBA" id="ARBA00022989"/>
    </source>
</evidence>
<evidence type="ECO:0000313" key="10">
    <source>
        <dbReference type="Proteomes" id="UP000694392"/>
    </source>
</evidence>
<dbReference type="GeneTree" id="ENSGT00940000153246"/>
<dbReference type="Proteomes" id="UP000694392">
    <property type="component" value="Unplaced"/>
</dbReference>
<evidence type="ECO:0000256" key="2">
    <source>
        <dbReference type="ARBA" id="ARBA00022448"/>
    </source>
</evidence>
<reference evidence="9" key="2">
    <citation type="submission" date="2025-09" db="UniProtKB">
        <authorList>
            <consortium name="Ensembl"/>
        </authorList>
    </citation>
    <scope>IDENTIFICATION</scope>
</reference>
<reference evidence="9" key="1">
    <citation type="submission" date="2025-08" db="UniProtKB">
        <authorList>
            <consortium name="Ensembl"/>
        </authorList>
    </citation>
    <scope>IDENTIFICATION</scope>
</reference>